<dbReference type="Pfam" id="PF02796">
    <property type="entry name" value="HTH_7"/>
    <property type="match status" value="1"/>
</dbReference>
<dbReference type="Pfam" id="PF00239">
    <property type="entry name" value="Resolvase"/>
    <property type="match status" value="1"/>
</dbReference>
<dbReference type="GO" id="GO:0003677">
    <property type="term" value="F:DNA binding"/>
    <property type="evidence" value="ECO:0007669"/>
    <property type="project" value="InterPro"/>
</dbReference>
<reference evidence="4" key="1">
    <citation type="submission" date="2018-05" db="EMBL/GenBank/DDBJ databases">
        <authorList>
            <person name="Li X."/>
        </authorList>
    </citation>
    <scope>NUCLEOTIDE SEQUENCE [LARGE SCALE GENOMIC DNA]</scope>
    <source>
        <strain evidence="4">LX32</strain>
    </source>
</reference>
<dbReference type="AlphaFoldDB" id="A0A328AJ56"/>
<dbReference type="EMBL" id="QFYQ01000001">
    <property type="protein sequence ID" value="RAK54649.1"/>
    <property type="molecule type" value="Genomic_DNA"/>
</dbReference>
<gene>
    <name evidence="3" type="ORF">DJ017_09000</name>
</gene>
<keyword evidence="4" id="KW-1185">Reference proteome</keyword>
<dbReference type="InterPro" id="IPR006119">
    <property type="entry name" value="Resolv_N"/>
</dbReference>
<dbReference type="InterPro" id="IPR036162">
    <property type="entry name" value="Resolvase-like_N_sf"/>
</dbReference>
<dbReference type="SMART" id="SM00857">
    <property type="entry name" value="Resolvase"/>
    <property type="match status" value="1"/>
</dbReference>
<accession>A0A328AJ56</accession>
<dbReference type="SUPFAM" id="SSF53041">
    <property type="entry name" value="Resolvase-like"/>
    <property type="match status" value="1"/>
</dbReference>
<dbReference type="Proteomes" id="UP000249254">
    <property type="component" value="Unassembled WGS sequence"/>
</dbReference>
<dbReference type="Gene3D" id="3.40.50.1390">
    <property type="entry name" value="Resolvase, N-terminal catalytic domain"/>
    <property type="match status" value="1"/>
</dbReference>
<dbReference type="OrthoDB" id="2290206at2"/>
<evidence type="ECO:0000256" key="1">
    <source>
        <dbReference type="ARBA" id="ARBA00009913"/>
    </source>
</evidence>
<evidence type="ECO:0000313" key="3">
    <source>
        <dbReference type="EMBL" id="RAK54649.1"/>
    </source>
</evidence>
<dbReference type="RefSeq" id="WP_111528400.1">
    <property type="nucleotide sequence ID" value="NZ_JBHRSG010000004.1"/>
</dbReference>
<comment type="caution">
    <text evidence="3">The sequence shown here is derived from an EMBL/GenBank/DDBJ whole genome shotgun (WGS) entry which is preliminary data.</text>
</comment>
<name>A0A328AJ56_9CAUL</name>
<sequence length="167" mass="18104">MLRIGYVRLSDTDHSDAAAALRDMGCQVVRVEEDAAPEARPTLTSILDFIGQGDELVALRLQHLGRSPRAILEVVERLDARGAALITAEPPVTTCGERGETLRAVLAALAALEPPEPARRRPRAPAQQILALQRAGVGPVEIARRLGVSRMTVWRKLRALETCDSDS</sequence>
<dbReference type="GO" id="GO:0000150">
    <property type="term" value="F:DNA strand exchange activity"/>
    <property type="evidence" value="ECO:0007669"/>
    <property type="project" value="InterPro"/>
</dbReference>
<proteinExistence type="inferred from homology"/>
<evidence type="ECO:0000313" key="4">
    <source>
        <dbReference type="Proteomes" id="UP000249254"/>
    </source>
</evidence>
<dbReference type="SUPFAM" id="SSF46689">
    <property type="entry name" value="Homeodomain-like"/>
    <property type="match status" value="1"/>
</dbReference>
<protein>
    <submittedName>
        <fullName evidence="3">Recombinase family protein</fullName>
    </submittedName>
</protein>
<organism evidence="3 4">
    <name type="scientific">Phenylobacterium soli</name>
    <dbReference type="NCBI Taxonomy" id="2170551"/>
    <lineage>
        <taxon>Bacteria</taxon>
        <taxon>Pseudomonadati</taxon>
        <taxon>Pseudomonadota</taxon>
        <taxon>Alphaproteobacteria</taxon>
        <taxon>Caulobacterales</taxon>
        <taxon>Caulobacteraceae</taxon>
        <taxon>Phenylobacterium</taxon>
    </lineage>
</organism>
<dbReference type="InterPro" id="IPR009057">
    <property type="entry name" value="Homeodomain-like_sf"/>
</dbReference>
<feature type="domain" description="Resolvase/invertase-type recombinase catalytic" evidence="2">
    <location>
        <begin position="2"/>
        <end position="135"/>
    </location>
</feature>
<dbReference type="PROSITE" id="PS51736">
    <property type="entry name" value="RECOMBINASES_3"/>
    <property type="match status" value="1"/>
</dbReference>
<evidence type="ECO:0000259" key="2">
    <source>
        <dbReference type="PROSITE" id="PS51736"/>
    </source>
</evidence>
<comment type="similarity">
    <text evidence="1">Belongs to the site-specific recombinase resolvase family.</text>
</comment>
<dbReference type="InterPro" id="IPR006120">
    <property type="entry name" value="Resolvase_HTH_dom"/>
</dbReference>